<evidence type="ECO:0000313" key="2">
    <source>
        <dbReference type="Proteomes" id="UP001372338"/>
    </source>
</evidence>
<evidence type="ECO:0000313" key="1">
    <source>
        <dbReference type="EMBL" id="KAK7276299.1"/>
    </source>
</evidence>
<reference evidence="1 2" key="1">
    <citation type="submission" date="2024-01" db="EMBL/GenBank/DDBJ databases">
        <title>The genomes of 5 underutilized Papilionoideae crops provide insights into root nodulation and disease resistanc.</title>
        <authorList>
            <person name="Yuan L."/>
        </authorList>
    </citation>
    <scope>NUCLEOTIDE SEQUENCE [LARGE SCALE GENOMIC DNA]</scope>
    <source>
        <strain evidence="1">ZHUSHIDOU_FW_LH</strain>
        <tissue evidence="1">Leaf</tissue>
    </source>
</reference>
<accession>A0AAN9FHA9</accession>
<dbReference type="Proteomes" id="UP001372338">
    <property type="component" value="Unassembled WGS sequence"/>
</dbReference>
<dbReference type="PANTHER" id="PTHR37212">
    <property type="entry name" value="ACTIN PROTEIN 2/3 COMPLEX SUBUNIT-LIKE PROTEIN"/>
    <property type="match status" value="1"/>
</dbReference>
<dbReference type="EMBL" id="JAYWIO010000003">
    <property type="protein sequence ID" value="KAK7276299.1"/>
    <property type="molecule type" value="Genomic_DNA"/>
</dbReference>
<comment type="caution">
    <text evidence="1">The sequence shown here is derived from an EMBL/GenBank/DDBJ whole genome shotgun (WGS) entry which is preliminary data.</text>
</comment>
<gene>
    <name evidence="1" type="ORF">RIF29_17438</name>
</gene>
<keyword evidence="2" id="KW-1185">Reference proteome</keyword>
<proteinExistence type="predicted"/>
<dbReference type="AlphaFoldDB" id="A0AAN9FHA9"/>
<organism evidence="1 2">
    <name type="scientific">Crotalaria pallida</name>
    <name type="common">Smooth rattlebox</name>
    <name type="synonym">Crotalaria striata</name>
    <dbReference type="NCBI Taxonomy" id="3830"/>
    <lineage>
        <taxon>Eukaryota</taxon>
        <taxon>Viridiplantae</taxon>
        <taxon>Streptophyta</taxon>
        <taxon>Embryophyta</taxon>
        <taxon>Tracheophyta</taxon>
        <taxon>Spermatophyta</taxon>
        <taxon>Magnoliopsida</taxon>
        <taxon>eudicotyledons</taxon>
        <taxon>Gunneridae</taxon>
        <taxon>Pentapetalae</taxon>
        <taxon>rosids</taxon>
        <taxon>fabids</taxon>
        <taxon>Fabales</taxon>
        <taxon>Fabaceae</taxon>
        <taxon>Papilionoideae</taxon>
        <taxon>50 kb inversion clade</taxon>
        <taxon>genistoids sensu lato</taxon>
        <taxon>core genistoids</taxon>
        <taxon>Crotalarieae</taxon>
        <taxon>Crotalaria</taxon>
    </lineage>
</organism>
<sequence>MVSTVKENGSESGYSGCSPYMFGTEGNVLEAHPTIGDASVASFLNVESNSQSLNEAVLDPGTSSFGFLGQITRNFSLLDLTADFSLVCPLSCVRHPSYFLVTENGNFFERGEQDSNIVLAYKYGNFVHFGEHDCNIQVCRVSKDLNCIQAVECLSEASSRCKQLRSSVAYQILLSSFDGVCY</sequence>
<name>A0AAN9FHA9_CROPI</name>
<protein>
    <submittedName>
        <fullName evidence="1">Uncharacterized protein</fullName>
    </submittedName>
</protein>
<dbReference type="PANTHER" id="PTHR37212:SF2">
    <property type="entry name" value="ACTIN PROTEIN 2_3 COMPLEX SUBUNIT-LIKE PROTEIN"/>
    <property type="match status" value="1"/>
</dbReference>